<dbReference type="GO" id="GO:0005078">
    <property type="term" value="F:MAP-kinase scaffold activity"/>
    <property type="evidence" value="ECO:0007669"/>
    <property type="project" value="TreeGrafter"/>
</dbReference>
<feature type="region of interest" description="Disordered" evidence="3">
    <location>
        <begin position="170"/>
        <end position="195"/>
    </location>
</feature>
<dbReference type="InterPro" id="IPR022018">
    <property type="entry name" value="GIT1_C"/>
</dbReference>
<dbReference type="SMART" id="SM00555">
    <property type="entry name" value="GIT"/>
    <property type="match status" value="2"/>
</dbReference>
<feature type="region of interest" description="Disordered" evidence="3">
    <location>
        <begin position="1"/>
        <end position="96"/>
    </location>
</feature>
<feature type="region of interest" description="Disordered" evidence="3">
    <location>
        <begin position="707"/>
        <end position="784"/>
    </location>
</feature>
<feature type="compositionally biased region" description="Low complexity" evidence="3">
    <location>
        <begin position="79"/>
        <end position="89"/>
    </location>
</feature>
<keyword evidence="2" id="KW-0175">Coiled coil</keyword>
<dbReference type="PANTHER" id="PTHR21601">
    <property type="entry name" value="SPA2 PROTEIN"/>
    <property type="match status" value="1"/>
</dbReference>
<dbReference type="Proteomes" id="UP000799429">
    <property type="component" value="Unassembled WGS sequence"/>
</dbReference>
<feature type="compositionally biased region" description="Polar residues" evidence="3">
    <location>
        <begin position="743"/>
        <end position="755"/>
    </location>
</feature>
<feature type="compositionally biased region" description="Basic and acidic residues" evidence="3">
    <location>
        <begin position="758"/>
        <end position="769"/>
    </location>
</feature>
<protein>
    <recommendedName>
        <fullName evidence="4">GIT Spa2 homology (SHD) domain-containing protein</fullName>
    </recommendedName>
</protein>
<gene>
    <name evidence="5" type="ORF">M501DRAFT_929926</name>
</gene>
<organism evidence="5 6">
    <name type="scientific">Patellaria atrata CBS 101060</name>
    <dbReference type="NCBI Taxonomy" id="1346257"/>
    <lineage>
        <taxon>Eukaryota</taxon>
        <taxon>Fungi</taxon>
        <taxon>Dikarya</taxon>
        <taxon>Ascomycota</taxon>
        <taxon>Pezizomycotina</taxon>
        <taxon>Dothideomycetes</taxon>
        <taxon>Dothideomycetes incertae sedis</taxon>
        <taxon>Patellariales</taxon>
        <taxon>Patellariaceae</taxon>
        <taxon>Patellaria</taxon>
    </lineage>
</organism>
<evidence type="ECO:0000256" key="1">
    <source>
        <dbReference type="ARBA" id="ARBA00022737"/>
    </source>
</evidence>
<dbReference type="GO" id="GO:0005826">
    <property type="term" value="C:actomyosin contractile ring"/>
    <property type="evidence" value="ECO:0007669"/>
    <property type="project" value="TreeGrafter"/>
</dbReference>
<dbReference type="EMBL" id="MU006092">
    <property type="protein sequence ID" value="KAF2840939.1"/>
    <property type="molecule type" value="Genomic_DNA"/>
</dbReference>
<name>A0A9P4SEG9_9PEZI</name>
<reference evidence="5" key="1">
    <citation type="journal article" date="2020" name="Stud. Mycol.">
        <title>101 Dothideomycetes genomes: a test case for predicting lifestyles and emergence of pathogens.</title>
        <authorList>
            <person name="Haridas S."/>
            <person name="Albert R."/>
            <person name="Binder M."/>
            <person name="Bloem J."/>
            <person name="Labutti K."/>
            <person name="Salamov A."/>
            <person name="Andreopoulos B."/>
            <person name="Baker S."/>
            <person name="Barry K."/>
            <person name="Bills G."/>
            <person name="Bluhm B."/>
            <person name="Cannon C."/>
            <person name="Castanera R."/>
            <person name="Culley D."/>
            <person name="Daum C."/>
            <person name="Ezra D."/>
            <person name="Gonzalez J."/>
            <person name="Henrissat B."/>
            <person name="Kuo A."/>
            <person name="Liang C."/>
            <person name="Lipzen A."/>
            <person name="Lutzoni F."/>
            <person name="Magnuson J."/>
            <person name="Mondo S."/>
            <person name="Nolan M."/>
            <person name="Ohm R."/>
            <person name="Pangilinan J."/>
            <person name="Park H.-J."/>
            <person name="Ramirez L."/>
            <person name="Alfaro M."/>
            <person name="Sun H."/>
            <person name="Tritt A."/>
            <person name="Yoshinaga Y."/>
            <person name="Zwiers L.-H."/>
            <person name="Turgeon B."/>
            <person name="Goodwin S."/>
            <person name="Spatafora J."/>
            <person name="Crous P."/>
            <person name="Grigoriev I."/>
        </authorList>
    </citation>
    <scope>NUCLEOTIDE SEQUENCE</scope>
    <source>
        <strain evidence="5">CBS 101060</strain>
    </source>
</reference>
<feature type="compositionally biased region" description="Polar residues" evidence="3">
    <location>
        <begin position="53"/>
        <end position="63"/>
    </location>
</feature>
<dbReference type="Pfam" id="PF12205">
    <property type="entry name" value="GIT1_C"/>
    <property type="match status" value="1"/>
</dbReference>
<evidence type="ECO:0000313" key="5">
    <source>
        <dbReference type="EMBL" id="KAF2840939.1"/>
    </source>
</evidence>
<dbReference type="PANTHER" id="PTHR21601:SF0">
    <property type="entry name" value="PROTEIN SPA2-RELATED"/>
    <property type="match status" value="1"/>
</dbReference>
<comment type="caution">
    <text evidence="5">The sequence shown here is derived from an EMBL/GenBank/DDBJ whole genome shotgun (WGS) entry which is preliminary data.</text>
</comment>
<sequence length="921" mass="101790">MAGRNGTLSPISVEGSNDWSPLSRYQNLNGSDNPYSPSITSNRGPLVTPPASVHTSTSTTDGGMQNGMGRRTTSNGQTSPSSSVARSSSGTGLYAPSMADSNISSRKALMIEEALLEHHNVLKGYLAPYLKDEKGNAKPNRARDKLLRLSAGQFQELSTDVYDELLRREEERKNGGPNSPANDTPKFLLPKQNFHPKRNQARQKLSTLPLERFQQLATDVFYELERRFPRFLGPDIERRGSPTGSVASSQRVPSRAGTTSSMGSAPPNFRGPPPRAGPPYRNTPPMGNGGLGVPDGSNSFGRPLPKTFQSNTIIPNKSTMVEDDDDQSGLDEDDDDQDAFGLEGAARRESKRNTTKSLAQQSSKLVEDLQVQISDLQAKVNSLETSLRDKDEEMELIQNTGKDRDNVYNKERDNWSDLQYSLEQKVEEAQRLNTSLQSELERMRIEKESSERDLRMQLDEARQESARGNRSNDDGEWRERYENLEKELEEQQQITEDVRRDASQFLQEMRSLSEQSHAAVEKEERLGQQVTQLENEIRDWKSRYARIKTQLRTFKASSIGLAAQNSNVAVYVRDTTFTHPEGLVKDVQVTKFQLSVDELLQAARKTDPDAMLECMKGVVICVRNITGDMDTADSQSVYSDSADTPKLHAKLKSRVSATANNLITASKNHAAAGGLSPVSLLDAAASHLTTAVIELIRAVKIRPTPSIELEDEHREEDDKPMPLTKGYLGLQNGLGHIRHRSRGGSTDSAGYSSTGSPRRSEIWSSRRSEGAGTSPLTTGGSPRDSGLEIFKNYLEDQTAILVHSIQPLVHSIRSNPNSSHDDEAITSYVSEISTTVHDIANKTQEAINSLKNSALAKHAPPVIDALEECRRGLVEVERGGRKAEIPPLAFRIARATKELVLRVDRIESGELTSDMSLPSEF</sequence>
<dbReference type="AlphaFoldDB" id="A0A9P4SEG9"/>
<feature type="region of interest" description="Disordered" evidence="3">
    <location>
        <begin position="233"/>
        <end position="338"/>
    </location>
</feature>
<feature type="compositionally biased region" description="Polar residues" evidence="3">
    <location>
        <begin position="307"/>
        <end position="319"/>
    </location>
</feature>
<dbReference type="OrthoDB" id="5588096at2759"/>
<dbReference type="InterPro" id="IPR013724">
    <property type="entry name" value="GIT_SHD"/>
</dbReference>
<feature type="compositionally biased region" description="Polar residues" evidence="3">
    <location>
        <begin position="1"/>
        <end position="43"/>
    </location>
</feature>
<feature type="domain" description="GIT Spa2 homology (SHD)" evidence="4">
    <location>
        <begin position="142"/>
        <end position="172"/>
    </location>
</feature>
<feature type="coiled-coil region" evidence="2">
    <location>
        <begin position="359"/>
        <end position="550"/>
    </location>
</feature>
<keyword evidence="1" id="KW-0677">Repeat</keyword>
<keyword evidence="6" id="KW-1185">Reference proteome</keyword>
<evidence type="ECO:0000259" key="4">
    <source>
        <dbReference type="SMART" id="SM00555"/>
    </source>
</evidence>
<dbReference type="InterPro" id="IPR039892">
    <property type="entry name" value="Spa2/Sph1"/>
</dbReference>
<proteinExistence type="predicted"/>
<dbReference type="GO" id="GO:1902716">
    <property type="term" value="C:cell cortex of growing cell tip"/>
    <property type="evidence" value="ECO:0007669"/>
    <property type="project" value="TreeGrafter"/>
</dbReference>
<feature type="compositionally biased region" description="Acidic residues" evidence="3">
    <location>
        <begin position="321"/>
        <end position="338"/>
    </location>
</feature>
<dbReference type="Pfam" id="PF23742">
    <property type="entry name" value="VBS_C3G9"/>
    <property type="match status" value="1"/>
</dbReference>
<feature type="compositionally biased region" description="Polar residues" evidence="3">
    <location>
        <begin position="242"/>
        <end position="263"/>
    </location>
</feature>
<dbReference type="InterPro" id="IPR056439">
    <property type="entry name" value="VBS_C3G9"/>
</dbReference>
<dbReference type="Pfam" id="PF08518">
    <property type="entry name" value="GIT_SHD"/>
    <property type="match status" value="2"/>
</dbReference>
<evidence type="ECO:0000313" key="6">
    <source>
        <dbReference type="Proteomes" id="UP000799429"/>
    </source>
</evidence>
<accession>A0A9P4SEG9</accession>
<evidence type="ECO:0000256" key="2">
    <source>
        <dbReference type="SAM" id="Coils"/>
    </source>
</evidence>
<evidence type="ECO:0000256" key="3">
    <source>
        <dbReference type="SAM" id="MobiDB-lite"/>
    </source>
</evidence>
<feature type="domain" description="GIT Spa2 homology (SHD)" evidence="4">
    <location>
        <begin position="201"/>
        <end position="231"/>
    </location>
</feature>